<evidence type="ECO:0000256" key="1">
    <source>
        <dbReference type="SAM" id="SignalP"/>
    </source>
</evidence>
<evidence type="ECO:0008006" key="3">
    <source>
        <dbReference type="Google" id="ProtNLM"/>
    </source>
</evidence>
<protein>
    <recommendedName>
        <fullName evidence="3">Secreted protein</fullName>
    </recommendedName>
</protein>
<dbReference type="AlphaFoldDB" id="A0A4D5RCA9"/>
<organism evidence="2">
    <name type="scientific">Ixodes scapularis</name>
    <name type="common">Black-legged tick</name>
    <name type="synonym">Deer tick</name>
    <dbReference type="NCBI Taxonomy" id="6945"/>
    <lineage>
        <taxon>Eukaryota</taxon>
        <taxon>Metazoa</taxon>
        <taxon>Ecdysozoa</taxon>
        <taxon>Arthropoda</taxon>
        <taxon>Chelicerata</taxon>
        <taxon>Arachnida</taxon>
        <taxon>Acari</taxon>
        <taxon>Parasitiformes</taxon>
        <taxon>Ixodida</taxon>
        <taxon>Ixodoidea</taxon>
        <taxon>Ixodidae</taxon>
        <taxon>Ixodinae</taxon>
        <taxon>Ixodes</taxon>
    </lineage>
</organism>
<reference evidence="2" key="1">
    <citation type="submission" date="2019-04" db="EMBL/GenBank/DDBJ databases">
        <title>An insight into the mialome of Ixodes scapularis.</title>
        <authorList>
            <person name="Ribeiro J.M."/>
            <person name="Mather T.N."/>
            <person name="Karim S."/>
        </authorList>
    </citation>
    <scope>NUCLEOTIDE SEQUENCE</scope>
</reference>
<feature type="chain" id="PRO_5020033959" description="Secreted protein" evidence="1">
    <location>
        <begin position="21"/>
        <end position="68"/>
    </location>
</feature>
<keyword evidence="1" id="KW-0732">Signal</keyword>
<feature type="signal peptide" evidence="1">
    <location>
        <begin position="1"/>
        <end position="20"/>
    </location>
</feature>
<name>A0A4D5RCA9_IXOSC</name>
<sequence length="68" mass="7904">MTHTVLHVSHLFLPVSSSLADFIYFPRQEPISPPKGVTRKNLYKFFLHPFNLSDTFPLYLHVFEAVSK</sequence>
<proteinExistence type="predicted"/>
<dbReference type="EMBL" id="GHJT01000764">
    <property type="protein sequence ID" value="MOY34735.1"/>
    <property type="molecule type" value="Transcribed_RNA"/>
</dbReference>
<evidence type="ECO:0000313" key="2">
    <source>
        <dbReference type="EMBL" id="MOY34735.1"/>
    </source>
</evidence>
<accession>A0A4D5RCA9</accession>